<dbReference type="KEGG" id="mxe:MYXE_34870"/>
<proteinExistence type="predicted"/>
<dbReference type="Proteomes" id="UP000464624">
    <property type="component" value="Chromosome"/>
</dbReference>
<reference evidence="1 2" key="1">
    <citation type="submission" date="2019-12" db="EMBL/GenBank/DDBJ databases">
        <title>Complete genome sequence of Mycolicibacterium xenopi str. JCM15661T.</title>
        <authorList>
            <person name="Yoshida M."/>
            <person name="Fukano H."/>
            <person name="Asakura T."/>
            <person name="Hoshino Y."/>
        </authorList>
    </citation>
    <scope>NUCLEOTIDE SEQUENCE [LARGE SCALE GENOMIC DNA]</scope>
    <source>
        <strain evidence="1 2">JCM 15661T</strain>
    </source>
</reference>
<dbReference type="Gene3D" id="3.90.79.10">
    <property type="entry name" value="Nucleoside Triphosphate Pyrophosphohydrolase"/>
    <property type="match status" value="1"/>
</dbReference>
<dbReference type="SUPFAM" id="SSF55811">
    <property type="entry name" value="Nudix"/>
    <property type="match status" value="1"/>
</dbReference>
<evidence type="ECO:0000313" key="1">
    <source>
        <dbReference type="EMBL" id="BBU23697.1"/>
    </source>
</evidence>
<sequence length="149" mass="16083">MKPHRHSVALVIKNDSGELLVVKRPEDEEGPLAGLWGFPAITLTANESEIHGALRIGPTKLGVEVDVGEKMGELSCDRDAVILHLSDYAATIPKGQTPSVPQSDTTVTQYVDLKFTADPTELFPAARRGSVCTQIYLSSIGVDWIGDSR</sequence>
<dbReference type="InterPro" id="IPR015797">
    <property type="entry name" value="NUDIX_hydrolase-like_dom_sf"/>
</dbReference>
<dbReference type="AlphaFoldDB" id="A0AAD1H2G6"/>
<accession>A0AAD1H2G6</accession>
<organism evidence="1 2">
    <name type="scientific">Mycobacterium xenopi</name>
    <dbReference type="NCBI Taxonomy" id="1789"/>
    <lineage>
        <taxon>Bacteria</taxon>
        <taxon>Bacillati</taxon>
        <taxon>Actinomycetota</taxon>
        <taxon>Actinomycetes</taxon>
        <taxon>Mycobacteriales</taxon>
        <taxon>Mycobacteriaceae</taxon>
        <taxon>Mycobacterium</taxon>
    </lineage>
</organism>
<name>A0AAD1H2G6_MYCXE</name>
<dbReference type="EMBL" id="AP022314">
    <property type="protein sequence ID" value="BBU23697.1"/>
    <property type="molecule type" value="Genomic_DNA"/>
</dbReference>
<dbReference type="RefSeq" id="WP_085196374.1">
    <property type="nucleotide sequence ID" value="NZ_AP022314.1"/>
</dbReference>
<gene>
    <name evidence="1" type="ORF">MYXE_34870</name>
</gene>
<evidence type="ECO:0008006" key="3">
    <source>
        <dbReference type="Google" id="ProtNLM"/>
    </source>
</evidence>
<evidence type="ECO:0000313" key="2">
    <source>
        <dbReference type="Proteomes" id="UP000464624"/>
    </source>
</evidence>
<protein>
    <recommendedName>
        <fullName evidence="3">Nudix hydrolase domain-containing protein</fullName>
    </recommendedName>
</protein>